<gene>
    <name evidence="1" type="ORF">HOLleu_02587</name>
</gene>
<reference evidence="1" key="1">
    <citation type="submission" date="2021-10" db="EMBL/GenBank/DDBJ databases">
        <title>Tropical sea cucumber genome reveals ecological adaptation and Cuvierian tubules defense mechanism.</title>
        <authorList>
            <person name="Chen T."/>
        </authorList>
    </citation>
    <scope>NUCLEOTIDE SEQUENCE</scope>
    <source>
        <strain evidence="1">Nanhai2018</strain>
        <tissue evidence="1">Muscle</tissue>
    </source>
</reference>
<dbReference type="EMBL" id="JAIZAY010000001">
    <property type="protein sequence ID" value="KAJ8049718.1"/>
    <property type="molecule type" value="Genomic_DNA"/>
</dbReference>
<proteinExistence type="predicted"/>
<keyword evidence="2" id="KW-1185">Reference proteome</keyword>
<name>A0A9Q1CRU3_HOLLE</name>
<comment type="caution">
    <text evidence="1">The sequence shown here is derived from an EMBL/GenBank/DDBJ whole genome shotgun (WGS) entry which is preliminary data.</text>
</comment>
<accession>A0A9Q1CRU3</accession>
<evidence type="ECO:0000313" key="2">
    <source>
        <dbReference type="Proteomes" id="UP001152320"/>
    </source>
</evidence>
<organism evidence="1 2">
    <name type="scientific">Holothuria leucospilota</name>
    <name type="common">Black long sea cucumber</name>
    <name type="synonym">Mertensiothuria leucospilota</name>
    <dbReference type="NCBI Taxonomy" id="206669"/>
    <lineage>
        <taxon>Eukaryota</taxon>
        <taxon>Metazoa</taxon>
        <taxon>Echinodermata</taxon>
        <taxon>Eleutherozoa</taxon>
        <taxon>Echinozoa</taxon>
        <taxon>Holothuroidea</taxon>
        <taxon>Aspidochirotacea</taxon>
        <taxon>Aspidochirotida</taxon>
        <taxon>Holothuriidae</taxon>
        <taxon>Holothuria</taxon>
    </lineage>
</organism>
<protein>
    <submittedName>
        <fullName evidence="1">Uncharacterized protein</fullName>
    </submittedName>
</protein>
<dbReference type="Proteomes" id="UP001152320">
    <property type="component" value="Chromosome 1"/>
</dbReference>
<dbReference type="AlphaFoldDB" id="A0A9Q1CRU3"/>
<sequence>MCFEVRFVSAKVHTLIRIFSKTTGNKRFNNVLHLCPLYFNTSPAWKHCSSLNSSLRF</sequence>
<evidence type="ECO:0000313" key="1">
    <source>
        <dbReference type="EMBL" id="KAJ8049718.1"/>
    </source>
</evidence>